<proteinExistence type="predicted"/>
<keyword evidence="1" id="KW-0949">S-adenosyl-L-methionine</keyword>
<name>A0ABS0GQR0_9ACTN</name>
<comment type="caution">
    <text evidence="6">The sequence shown here is derived from an EMBL/GenBank/DDBJ whole genome shotgun (WGS) entry which is preliminary data.</text>
</comment>
<organism evidence="6 7">
    <name type="scientific">Plantactinospora alkalitolerans</name>
    <dbReference type="NCBI Taxonomy" id="2789879"/>
    <lineage>
        <taxon>Bacteria</taxon>
        <taxon>Bacillati</taxon>
        <taxon>Actinomycetota</taxon>
        <taxon>Actinomycetes</taxon>
        <taxon>Micromonosporales</taxon>
        <taxon>Micromonosporaceae</taxon>
        <taxon>Plantactinospora</taxon>
    </lineage>
</organism>
<dbReference type="InterPro" id="IPR058240">
    <property type="entry name" value="rSAM_sf"/>
</dbReference>
<evidence type="ECO:0000256" key="1">
    <source>
        <dbReference type="ARBA" id="ARBA00022691"/>
    </source>
</evidence>
<dbReference type="SUPFAM" id="SSF102114">
    <property type="entry name" value="Radical SAM enzymes"/>
    <property type="match status" value="1"/>
</dbReference>
<dbReference type="InterPro" id="IPR050377">
    <property type="entry name" value="Radical_SAM_PqqE_MftC-like"/>
</dbReference>
<evidence type="ECO:0000256" key="2">
    <source>
        <dbReference type="ARBA" id="ARBA00022723"/>
    </source>
</evidence>
<evidence type="ECO:0000256" key="3">
    <source>
        <dbReference type="ARBA" id="ARBA00023004"/>
    </source>
</evidence>
<reference evidence="6 7" key="1">
    <citation type="submission" date="2020-11" db="EMBL/GenBank/DDBJ databases">
        <title>A novel isolate from a Black sea contaminated sediment with potential to produce alkanes: Plantactinospora alkalitolerans sp. nov.</title>
        <authorList>
            <person name="Carro L."/>
            <person name="Veyisoglu A."/>
            <person name="Guven K."/>
            <person name="Schumann P."/>
            <person name="Klenk H.-P."/>
            <person name="Sahin N."/>
        </authorList>
    </citation>
    <scope>NUCLEOTIDE SEQUENCE [LARGE SCALE GENOMIC DNA]</scope>
    <source>
        <strain evidence="6 7">S1510</strain>
    </source>
</reference>
<protein>
    <submittedName>
        <fullName evidence="6">Radical SAM protein</fullName>
    </submittedName>
</protein>
<evidence type="ECO:0000256" key="4">
    <source>
        <dbReference type="ARBA" id="ARBA00023014"/>
    </source>
</evidence>
<dbReference type="PROSITE" id="PS51918">
    <property type="entry name" value="RADICAL_SAM"/>
    <property type="match status" value="1"/>
</dbReference>
<dbReference type="SFLD" id="SFLDG01067">
    <property type="entry name" value="SPASM/twitch_domain_containing"/>
    <property type="match status" value="1"/>
</dbReference>
<dbReference type="Gene3D" id="3.20.20.70">
    <property type="entry name" value="Aldolase class I"/>
    <property type="match status" value="1"/>
</dbReference>
<keyword evidence="2" id="KW-0479">Metal-binding</keyword>
<sequence>MSSLTARVNKVDQFNVILTNRCNLHCISCSYPDQRPFRFVRRETISRLLPSLEAAGLTRVMLTGGEPCMHPEFDDIVDDIHARDLKIVLVTNGTYIRRKMSRLGGKLYRLIISLDSDDAEGYSAIRGAGAFDHLVQLPSLMREQSPETHLTLCILTQRLNFRRLPAFVEMAAEIGVDQVSFLVPDVAGMAAPMDRGGAFGHLEPVPRSRVDQVALTLDEVAELRDEVIPAVYAAADRHPNLMCGSIGMLDDFADYFEAFQRGVPRAERRRCALPFREVVLDEQERLRFCFFMPDAWPAGSVEDALNHPDAVAARQDYLDSDERLDRHCNMCLQAVRVEA</sequence>
<keyword evidence="3" id="KW-0408">Iron</keyword>
<dbReference type="RefSeq" id="WP_323373487.1">
    <property type="nucleotide sequence ID" value="NZ_JADPUN010000079.1"/>
</dbReference>
<feature type="domain" description="Radical SAM core" evidence="5">
    <location>
        <begin position="8"/>
        <end position="239"/>
    </location>
</feature>
<dbReference type="PANTHER" id="PTHR11228">
    <property type="entry name" value="RADICAL SAM DOMAIN PROTEIN"/>
    <property type="match status" value="1"/>
</dbReference>
<keyword evidence="7" id="KW-1185">Reference proteome</keyword>
<evidence type="ECO:0000313" key="7">
    <source>
        <dbReference type="Proteomes" id="UP000638560"/>
    </source>
</evidence>
<dbReference type="Proteomes" id="UP000638560">
    <property type="component" value="Unassembled WGS sequence"/>
</dbReference>
<accession>A0ABS0GQR0</accession>
<gene>
    <name evidence="6" type="ORF">I0C86_05940</name>
</gene>
<keyword evidence="4" id="KW-0411">Iron-sulfur</keyword>
<dbReference type="EMBL" id="JADPUN010000079">
    <property type="protein sequence ID" value="MBF9128531.1"/>
    <property type="molecule type" value="Genomic_DNA"/>
</dbReference>
<dbReference type="PANTHER" id="PTHR11228:SF7">
    <property type="entry name" value="PQQA PEPTIDE CYCLASE"/>
    <property type="match status" value="1"/>
</dbReference>
<evidence type="ECO:0000259" key="5">
    <source>
        <dbReference type="PROSITE" id="PS51918"/>
    </source>
</evidence>
<dbReference type="InterPro" id="IPR013785">
    <property type="entry name" value="Aldolase_TIM"/>
</dbReference>
<evidence type="ECO:0000313" key="6">
    <source>
        <dbReference type="EMBL" id="MBF9128531.1"/>
    </source>
</evidence>
<dbReference type="InterPro" id="IPR007197">
    <property type="entry name" value="rSAM"/>
</dbReference>
<dbReference type="CDD" id="cd01335">
    <property type="entry name" value="Radical_SAM"/>
    <property type="match status" value="1"/>
</dbReference>
<dbReference type="SFLD" id="SFLDS00029">
    <property type="entry name" value="Radical_SAM"/>
    <property type="match status" value="1"/>
</dbReference>
<dbReference type="Pfam" id="PF04055">
    <property type="entry name" value="Radical_SAM"/>
    <property type="match status" value="1"/>
</dbReference>